<dbReference type="PANTHER" id="PTHR33376:SF18">
    <property type="entry name" value="2,3-DIKETO-L-GULONATE-BINDING PERIPLASMIC PROTEIN YIAO"/>
    <property type="match status" value="1"/>
</dbReference>
<dbReference type="InterPro" id="IPR018389">
    <property type="entry name" value="DctP_fam"/>
</dbReference>
<comment type="caution">
    <text evidence="3">The sequence shown here is derived from an EMBL/GenBank/DDBJ whole genome shotgun (WGS) entry which is preliminary data.</text>
</comment>
<keyword evidence="1 2" id="KW-0732">Signal</keyword>
<dbReference type="SUPFAM" id="SSF53850">
    <property type="entry name" value="Periplasmic binding protein-like II"/>
    <property type="match status" value="1"/>
</dbReference>
<evidence type="ECO:0000313" key="4">
    <source>
        <dbReference type="Proteomes" id="UP000241895"/>
    </source>
</evidence>
<dbReference type="Gene3D" id="3.40.190.170">
    <property type="entry name" value="Bacterial extracellular solute-binding protein, family 7"/>
    <property type="match status" value="1"/>
</dbReference>
<evidence type="ECO:0000256" key="2">
    <source>
        <dbReference type="SAM" id="SignalP"/>
    </source>
</evidence>
<dbReference type="NCBIfam" id="TIGR00787">
    <property type="entry name" value="dctP"/>
    <property type="match status" value="1"/>
</dbReference>
<dbReference type="NCBIfam" id="NF037995">
    <property type="entry name" value="TRAP_S1"/>
    <property type="match status" value="1"/>
</dbReference>
<sequence length="337" mass="37605">MPTTPTKEDLMLRLSRMKLSLIAAALAMTPALSQAETLRMSSVTSTSAKDASVEFKRLVEERTDGELEITLFPDNQLGDDRVVVESTIFGDIDIGISSTSPMATLFADLYVFDAPFLFLSTEATYSALDGEVGDKLLESLESKGLKGLAFWENGFRNFTDSGKVVAEPADLDGMKVRTMENEVHLAAWRAYGANPTPMAFTELFTALQQGTVDAQENPLGIIDGNRFQEVQDHVSLTQHVYTPYLVFMNLDRYNALDDSLREALDATIDEMTTYQRERSQQLEGEILDKFADQGVTVTEITPEQKELWRDAAVEADIYSLVKSKMEHPEYLDELLKP</sequence>
<gene>
    <name evidence="3" type="ORF">C6W88_18345</name>
</gene>
<dbReference type="InterPro" id="IPR004682">
    <property type="entry name" value="TRAP_DctP"/>
</dbReference>
<dbReference type="EMBL" id="PXNS01000013">
    <property type="protein sequence ID" value="PTL92007.1"/>
    <property type="molecule type" value="Genomic_DNA"/>
</dbReference>
<dbReference type="PIRSF" id="PIRSF006470">
    <property type="entry name" value="DctB"/>
    <property type="match status" value="1"/>
</dbReference>
<name>A0ABX5IUR1_9GAMM</name>
<dbReference type="Pfam" id="PF03480">
    <property type="entry name" value="DctP"/>
    <property type="match status" value="1"/>
</dbReference>
<dbReference type="Proteomes" id="UP000241895">
    <property type="component" value="Unassembled WGS sequence"/>
</dbReference>
<feature type="signal peptide" evidence="2">
    <location>
        <begin position="1"/>
        <end position="35"/>
    </location>
</feature>
<dbReference type="PANTHER" id="PTHR33376">
    <property type="match status" value="1"/>
</dbReference>
<evidence type="ECO:0008006" key="5">
    <source>
        <dbReference type="Google" id="ProtNLM"/>
    </source>
</evidence>
<evidence type="ECO:0000256" key="1">
    <source>
        <dbReference type="ARBA" id="ARBA00022729"/>
    </source>
</evidence>
<organism evidence="3 4">
    <name type="scientific">Halomonas litopenaei</name>
    <dbReference type="NCBI Taxonomy" id="2109328"/>
    <lineage>
        <taxon>Bacteria</taxon>
        <taxon>Pseudomonadati</taxon>
        <taxon>Pseudomonadota</taxon>
        <taxon>Gammaproteobacteria</taxon>
        <taxon>Oceanospirillales</taxon>
        <taxon>Halomonadaceae</taxon>
        <taxon>Halomonas</taxon>
    </lineage>
</organism>
<keyword evidence="4" id="KW-1185">Reference proteome</keyword>
<feature type="chain" id="PRO_5047348298" description="DctP family TRAP transporter solute-binding subunit" evidence="2">
    <location>
        <begin position="36"/>
        <end position="337"/>
    </location>
</feature>
<proteinExistence type="predicted"/>
<dbReference type="InterPro" id="IPR038404">
    <property type="entry name" value="TRAP_DctP_sf"/>
</dbReference>
<evidence type="ECO:0000313" key="3">
    <source>
        <dbReference type="EMBL" id="PTL92007.1"/>
    </source>
</evidence>
<accession>A0ABX5IUR1</accession>
<protein>
    <recommendedName>
        <fullName evidence="5">DctP family TRAP transporter solute-binding subunit</fullName>
    </recommendedName>
</protein>
<reference evidence="3 4" key="1">
    <citation type="submission" date="2018-03" db="EMBL/GenBank/DDBJ databases">
        <authorList>
            <person name="Zhou J."/>
            <person name="Li X."/>
            <person name="Xue M."/>
            <person name="Yin J."/>
        </authorList>
    </citation>
    <scope>NUCLEOTIDE SEQUENCE [LARGE SCALE GENOMIC DNA]</scope>
    <source>
        <strain evidence="3 4">SYSU ZJ2214</strain>
    </source>
</reference>